<protein>
    <submittedName>
        <fullName evidence="2">Uncharacterized protein</fullName>
    </submittedName>
</protein>
<sequence length="163" mass="17899">MWFYIARSRVTCSVCTTTLWVFGAVLILVTVFSGLDKCPSLTGASVFCYLMGILSLCLGLLCCCYHWIRSDEDLPHALFCVAYCLLLLFIFTSVAGTTSVFTHYSTLSNGSDYDIHTHKDVPCGFTHLPVGVMVISFVLGAFFLVMSYVACVLALGATSDIKW</sequence>
<evidence type="ECO:0000313" key="3">
    <source>
        <dbReference type="Proteomes" id="UP001174909"/>
    </source>
</evidence>
<keyword evidence="1" id="KW-0812">Transmembrane</keyword>
<gene>
    <name evidence="2" type="ORF">GBAR_LOCUS28312</name>
</gene>
<proteinExistence type="predicted"/>
<keyword evidence="1" id="KW-0472">Membrane</keyword>
<dbReference type="AlphaFoldDB" id="A0AA35TQ30"/>
<evidence type="ECO:0000256" key="1">
    <source>
        <dbReference type="SAM" id="Phobius"/>
    </source>
</evidence>
<reference evidence="2" key="1">
    <citation type="submission" date="2023-03" db="EMBL/GenBank/DDBJ databases">
        <authorList>
            <person name="Steffen K."/>
            <person name="Cardenas P."/>
        </authorList>
    </citation>
    <scope>NUCLEOTIDE SEQUENCE</scope>
</reference>
<dbReference type="EMBL" id="CASHTH010003955">
    <property type="protein sequence ID" value="CAI8051738.1"/>
    <property type="molecule type" value="Genomic_DNA"/>
</dbReference>
<accession>A0AA35TQ30</accession>
<evidence type="ECO:0000313" key="2">
    <source>
        <dbReference type="EMBL" id="CAI8051738.1"/>
    </source>
</evidence>
<comment type="caution">
    <text evidence="2">The sequence shown here is derived from an EMBL/GenBank/DDBJ whole genome shotgun (WGS) entry which is preliminary data.</text>
</comment>
<feature type="transmembrane region" description="Helical" evidence="1">
    <location>
        <begin position="134"/>
        <end position="157"/>
    </location>
</feature>
<dbReference type="Proteomes" id="UP001174909">
    <property type="component" value="Unassembled WGS sequence"/>
</dbReference>
<feature type="transmembrane region" description="Helical" evidence="1">
    <location>
        <begin position="12"/>
        <end position="32"/>
    </location>
</feature>
<organism evidence="2 3">
    <name type="scientific">Geodia barretti</name>
    <name type="common">Barrett's horny sponge</name>
    <dbReference type="NCBI Taxonomy" id="519541"/>
    <lineage>
        <taxon>Eukaryota</taxon>
        <taxon>Metazoa</taxon>
        <taxon>Porifera</taxon>
        <taxon>Demospongiae</taxon>
        <taxon>Heteroscleromorpha</taxon>
        <taxon>Tetractinellida</taxon>
        <taxon>Astrophorina</taxon>
        <taxon>Geodiidae</taxon>
        <taxon>Geodia</taxon>
    </lineage>
</organism>
<feature type="transmembrane region" description="Helical" evidence="1">
    <location>
        <begin position="80"/>
        <end position="104"/>
    </location>
</feature>
<name>A0AA35TQ30_GEOBA</name>
<keyword evidence="1" id="KW-1133">Transmembrane helix</keyword>
<keyword evidence="3" id="KW-1185">Reference proteome</keyword>
<feature type="transmembrane region" description="Helical" evidence="1">
    <location>
        <begin position="44"/>
        <end position="68"/>
    </location>
</feature>